<dbReference type="GO" id="GO:0005576">
    <property type="term" value="C:extracellular region"/>
    <property type="evidence" value="ECO:0007669"/>
    <property type="project" value="UniProtKB-SubCell"/>
</dbReference>
<dbReference type="Gene3D" id="6.10.10.10">
    <property type="entry name" value="Flagellar export chaperone, C-terminal domain"/>
    <property type="match status" value="1"/>
</dbReference>
<feature type="coiled-coil region" evidence="5">
    <location>
        <begin position="514"/>
        <end position="541"/>
    </location>
</feature>
<keyword evidence="3 4" id="KW-0975">Bacterial flagellum</keyword>
<comment type="caution">
    <text evidence="8">The sequence shown here is derived from an EMBL/GenBank/DDBJ whole genome shotgun (WGS) entry which is preliminary data.</text>
</comment>
<evidence type="ECO:0000256" key="3">
    <source>
        <dbReference type="ARBA" id="ARBA00023143"/>
    </source>
</evidence>
<dbReference type="InterPro" id="IPR042187">
    <property type="entry name" value="Flagellin_C_sub2"/>
</dbReference>
<dbReference type="Pfam" id="PF00669">
    <property type="entry name" value="Flagellin_N"/>
    <property type="match status" value="1"/>
</dbReference>
<dbReference type="InterPro" id="IPR001492">
    <property type="entry name" value="Flagellin"/>
</dbReference>
<dbReference type="PRINTS" id="PR00207">
    <property type="entry name" value="FLAGELLIN"/>
</dbReference>
<dbReference type="eggNOG" id="COG1344">
    <property type="taxonomic scope" value="Bacteria"/>
</dbReference>
<dbReference type="PATRIC" id="fig|1307436.3.peg.1716"/>
<dbReference type="InterPro" id="IPR001029">
    <property type="entry name" value="Flagellin_N"/>
</dbReference>
<keyword evidence="8" id="KW-0282">Flagellum</keyword>
<comment type="similarity">
    <text evidence="1 4">Belongs to the bacterial flagellin family.</text>
</comment>
<comment type="function">
    <text evidence="4">Flagellin is the subunit protein which polymerizes to form the filaments of bacterial flagella.</text>
</comment>
<dbReference type="OrthoDB" id="9796789at2"/>
<sequence>MRINHNLDSMFAWRLNNQSNSLASKSMGKLSSGLRINSAADDAAGLAISEKMRAQIRGLSQASRNIQDSISLVQTAEGGLTETHSLLQRGRELAVQAANGTYTEEDKLKIQEEIKQIQSEVDRIADSTEFNGIKLLNRKNAAENDSLSDEENVIKTLLRSALEQSESLIEEHYGLKANGEDFEIKLEYDSEGGTLAYVSSLVPSATGGTGTNISMTIDMADFLPASWPNGGGSFIYNDRIVAHEMVHAVMAATLNWGHTSADNPAIPKWFKEGTAEFLAGGDERLKSSLTTESASDITSLMGASGTGWYSDSETDGGVISNHYSMGYTAVKYLHDVIKNAGGTGIKDVLDYLKADPATRTLDDALKNISNGSYAAGLAGFAADFNSANGQNFISSLDLNNEDVGAIGGFDADGGMVKNKENVIPDIDNLTSDPLKGFNEIWPANIELERIIGSSAEGLKVQLGSNQGQSMSIDLINVDSEALKIKEIDVAKDAEQGIELFNKAIETVSGQRTKLGALQNRLEHALRMNENYMENLTQSESRIRDVDMAKEIIQFTKQNILAQASQAMLAQANQRPQAVLQLLG</sequence>
<comment type="subcellular location">
    <subcellularLocation>
        <location evidence="4">Secreted</location>
    </subcellularLocation>
    <subcellularLocation>
        <location evidence="4">Bacterial flagellum</location>
    </subcellularLocation>
</comment>
<keyword evidence="4" id="KW-0964">Secreted</keyword>
<feature type="domain" description="Flagellin N-terminal" evidence="6">
    <location>
        <begin position="3"/>
        <end position="140"/>
    </location>
</feature>
<dbReference type="AlphaFoldDB" id="W7KZG4"/>
<evidence type="ECO:0000313" key="9">
    <source>
        <dbReference type="Proteomes" id="UP000019270"/>
    </source>
</evidence>
<protein>
    <recommendedName>
        <fullName evidence="2 4">Flagellin</fullName>
    </recommendedName>
</protein>
<gene>
    <name evidence="8" type="ORF">PBF_08098</name>
</gene>
<dbReference type="EMBL" id="APVL01000005">
    <property type="protein sequence ID" value="EWG11498.1"/>
    <property type="molecule type" value="Genomic_DNA"/>
</dbReference>
<evidence type="ECO:0000313" key="8">
    <source>
        <dbReference type="EMBL" id="EWG11498.1"/>
    </source>
</evidence>
<dbReference type="Gene3D" id="1.10.390.20">
    <property type="match status" value="1"/>
</dbReference>
<dbReference type="Pfam" id="PF00700">
    <property type="entry name" value="Flagellin_C"/>
    <property type="match status" value="1"/>
</dbReference>
<keyword evidence="8" id="KW-0969">Cilium</keyword>
<proteinExistence type="inferred from homology"/>
<accession>W7KZG4</accession>
<keyword evidence="5" id="KW-0175">Coiled coil</keyword>
<evidence type="ECO:0000259" key="6">
    <source>
        <dbReference type="Pfam" id="PF00669"/>
    </source>
</evidence>
<dbReference type="GO" id="GO:0005198">
    <property type="term" value="F:structural molecule activity"/>
    <property type="evidence" value="ECO:0007669"/>
    <property type="project" value="UniProtKB-UniRule"/>
</dbReference>
<dbReference type="PANTHER" id="PTHR42792">
    <property type="entry name" value="FLAGELLIN"/>
    <property type="match status" value="1"/>
</dbReference>
<dbReference type="RefSeq" id="WP_035329181.1">
    <property type="nucleotide sequence ID" value="NZ_APVL01000005.1"/>
</dbReference>
<organism evidence="8 9">
    <name type="scientific">Cytobacillus firmus DS1</name>
    <dbReference type="NCBI Taxonomy" id="1307436"/>
    <lineage>
        <taxon>Bacteria</taxon>
        <taxon>Bacillati</taxon>
        <taxon>Bacillota</taxon>
        <taxon>Bacilli</taxon>
        <taxon>Bacillales</taxon>
        <taxon>Bacillaceae</taxon>
        <taxon>Cytobacillus</taxon>
    </lineage>
</organism>
<dbReference type="Proteomes" id="UP000019270">
    <property type="component" value="Unassembled WGS sequence"/>
</dbReference>
<reference evidence="8 9" key="2">
    <citation type="journal article" date="2016" name="Sci. Rep.">
        <title>A novel serine protease, Sep1, from Bacillus firmus DS-1 has nematicidal activity and degrades multiple intestinal-associated nematode proteins.</title>
        <authorList>
            <person name="Geng C."/>
            <person name="Nie X."/>
            <person name="Tang Z."/>
            <person name="Zhang Y."/>
            <person name="Lin J."/>
            <person name="Sun M."/>
            <person name="Peng D."/>
        </authorList>
    </citation>
    <scope>NUCLEOTIDE SEQUENCE [LARGE SCALE GENOMIC DNA]</scope>
    <source>
        <strain evidence="8 9">DS1</strain>
    </source>
</reference>
<feature type="domain" description="Flagellin C-terminal" evidence="7">
    <location>
        <begin position="499"/>
        <end position="582"/>
    </location>
</feature>
<evidence type="ECO:0000256" key="1">
    <source>
        <dbReference type="ARBA" id="ARBA00005709"/>
    </source>
</evidence>
<dbReference type="SUPFAM" id="SSF64518">
    <property type="entry name" value="Phase 1 flagellin"/>
    <property type="match status" value="1"/>
</dbReference>
<dbReference type="InterPro" id="IPR046358">
    <property type="entry name" value="Flagellin_C"/>
</dbReference>
<evidence type="ECO:0000259" key="7">
    <source>
        <dbReference type="Pfam" id="PF00700"/>
    </source>
</evidence>
<dbReference type="GO" id="GO:0009288">
    <property type="term" value="C:bacterial-type flagellum"/>
    <property type="evidence" value="ECO:0007669"/>
    <property type="project" value="UniProtKB-SubCell"/>
</dbReference>
<dbReference type="PANTHER" id="PTHR42792:SF2">
    <property type="entry name" value="FLAGELLIN"/>
    <property type="match status" value="1"/>
</dbReference>
<name>W7KZG4_CYTFI</name>
<reference evidence="9" key="1">
    <citation type="submission" date="2013-03" db="EMBL/GenBank/DDBJ databases">
        <title>Draft genome sequence of Bacillus firmus DS1.</title>
        <authorList>
            <person name="Peng D."/>
            <person name="Zhu L."/>
            <person name="Sun M."/>
        </authorList>
    </citation>
    <scope>NUCLEOTIDE SEQUENCE [LARGE SCALE GENOMIC DNA]</scope>
    <source>
        <strain evidence="9">DS1</strain>
    </source>
</reference>
<evidence type="ECO:0000256" key="5">
    <source>
        <dbReference type="SAM" id="Coils"/>
    </source>
</evidence>
<evidence type="ECO:0000256" key="4">
    <source>
        <dbReference type="RuleBase" id="RU362073"/>
    </source>
</evidence>
<evidence type="ECO:0000256" key="2">
    <source>
        <dbReference type="ARBA" id="ARBA00020110"/>
    </source>
</evidence>
<keyword evidence="8" id="KW-0966">Cell projection</keyword>
<dbReference type="NCBIfam" id="NF033876">
    <property type="entry name" value="flagella_HExxH"/>
    <property type="match status" value="1"/>
</dbReference>
<dbReference type="Gene3D" id="1.20.1330.10">
    <property type="entry name" value="f41 fragment of flagellin, N-terminal domain"/>
    <property type="match status" value="2"/>
</dbReference>